<feature type="domain" description="Porin opacity type" evidence="3">
    <location>
        <begin position="54"/>
        <end position="210"/>
    </location>
</feature>
<evidence type="ECO:0000259" key="3">
    <source>
        <dbReference type="Pfam" id="PF02462"/>
    </source>
</evidence>
<gene>
    <name evidence="4" type="ORF">B0681_03005</name>
</gene>
<dbReference type="InterPro" id="IPR003394">
    <property type="entry name" value="Porin_opacity"/>
</dbReference>
<comment type="similarity">
    <text evidence="1">Belongs to the opacity porin family.</text>
</comment>
<dbReference type="GO" id="GO:0009279">
    <property type="term" value="C:cell outer membrane"/>
    <property type="evidence" value="ECO:0007669"/>
    <property type="project" value="UniProtKB-ARBA"/>
</dbReference>
<dbReference type="EMBL" id="MUYV01000002">
    <property type="protein sequence ID" value="OOS26124.1"/>
    <property type="molecule type" value="Genomic_DNA"/>
</dbReference>
<dbReference type="GO" id="GO:0015288">
    <property type="term" value="F:porin activity"/>
    <property type="evidence" value="ECO:0007669"/>
    <property type="project" value="InterPro"/>
</dbReference>
<evidence type="ECO:0000313" key="4">
    <source>
        <dbReference type="EMBL" id="OOS26124.1"/>
    </source>
</evidence>
<sequence>MKKIVLATAIAALSTAASAQYYVQGDIGLSKPEYKLVDEDIKLKGNDLGFRVAVGTDTGNVRYELDYTNYGKADYSGSGSESMNGISADYNETLEVKAQSIGLSAIYDFASMNNFTPYVGARVAWNKFTGDAMGDYKIYDSATNYIIESGSSKEEIVDTDEIGYGVLAGVQYTVSPKMAVNAGVEYNYLGEFTDAKANQYGAKVGLRYNF</sequence>
<protein>
    <recommendedName>
        <fullName evidence="3">Porin opacity type domain-containing protein</fullName>
    </recommendedName>
</protein>
<dbReference type="RefSeq" id="WP_078317273.1">
    <property type="nucleotide sequence ID" value="NZ_MUYV01000002.1"/>
</dbReference>
<dbReference type="Gene3D" id="2.40.160.20">
    <property type="match status" value="1"/>
</dbReference>
<feature type="chain" id="PRO_5012526710" description="Porin opacity type domain-containing protein" evidence="2">
    <location>
        <begin position="20"/>
        <end position="210"/>
    </location>
</feature>
<dbReference type="Pfam" id="PF02462">
    <property type="entry name" value="Opacity"/>
    <property type="match status" value="1"/>
</dbReference>
<evidence type="ECO:0000313" key="5">
    <source>
        <dbReference type="Proteomes" id="UP000190683"/>
    </source>
</evidence>
<dbReference type="AlphaFoldDB" id="A0A1T0CUU3"/>
<evidence type="ECO:0000256" key="1">
    <source>
        <dbReference type="ARBA" id="ARBA00009830"/>
    </source>
</evidence>
<keyword evidence="5" id="KW-1185">Reference proteome</keyword>
<reference evidence="4 5" key="1">
    <citation type="submission" date="2017-02" db="EMBL/GenBank/DDBJ databases">
        <title>Draft genome sequence of Moraxella porci CCUG 54912T type strain.</title>
        <authorList>
            <person name="Salva-Serra F."/>
            <person name="Engstrom-Jakobsson H."/>
            <person name="Thorell K."/>
            <person name="Jaen-Luchoro D."/>
            <person name="Gonzales-Siles L."/>
            <person name="Karlsson R."/>
            <person name="Yazdan S."/>
            <person name="Boulund F."/>
            <person name="Johnning A."/>
            <person name="Engstrand L."/>
            <person name="Kristiansson E."/>
            <person name="Moore E."/>
        </authorList>
    </citation>
    <scope>NUCLEOTIDE SEQUENCE [LARGE SCALE GENOMIC DNA]</scope>
    <source>
        <strain evidence="4 5">CCUG 54912</strain>
    </source>
</reference>
<accession>A0A1T0CUU3</accession>
<name>A0A1T0CUU3_9GAMM</name>
<organism evidence="4 5">
    <name type="scientific">Moraxella porci DSM 25326</name>
    <dbReference type="NCBI Taxonomy" id="573983"/>
    <lineage>
        <taxon>Bacteria</taxon>
        <taxon>Pseudomonadati</taxon>
        <taxon>Pseudomonadota</taxon>
        <taxon>Gammaproteobacteria</taxon>
        <taxon>Moraxellales</taxon>
        <taxon>Moraxellaceae</taxon>
        <taxon>Moraxella</taxon>
    </lineage>
</organism>
<keyword evidence="2" id="KW-0732">Signal</keyword>
<dbReference type="STRING" id="573983.B0681_03005"/>
<comment type="caution">
    <text evidence="4">The sequence shown here is derived from an EMBL/GenBank/DDBJ whole genome shotgun (WGS) entry which is preliminary data.</text>
</comment>
<dbReference type="Proteomes" id="UP000190683">
    <property type="component" value="Unassembled WGS sequence"/>
</dbReference>
<dbReference type="SUPFAM" id="SSF56925">
    <property type="entry name" value="OMPA-like"/>
    <property type="match status" value="1"/>
</dbReference>
<proteinExistence type="inferred from homology"/>
<dbReference type="InterPro" id="IPR011250">
    <property type="entry name" value="OMP/PagP_B-barrel"/>
</dbReference>
<evidence type="ECO:0000256" key="2">
    <source>
        <dbReference type="SAM" id="SignalP"/>
    </source>
</evidence>
<feature type="signal peptide" evidence="2">
    <location>
        <begin position="1"/>
        <end position="19"/>
    </location>
</feature>